<dbReference type="InterPro" id="IPR020846">
    <property type="entry name" value="MFS_dom"/>
</dbReference>
<feature type="transmembrane region" description="Helical" evidence="7">
    <location>
        <begin position="86"/>
        <end position="106"/>
    </location>
</feature>
<comment type="subcellular location">
    <subcellularLocation>
        <location evidence="1">Membrane</location>
        <topology evidence="1">Multi-pass membrane protein</topology>
    </subcellularLocation>
</comment>
<feature type="transmembrane region" description="Helical" evidence="7">
    <location>
        <begin position="315"/>
        <end position="334"/>
    </location>
</feature>
<evidence type="ECO:0000313" key="9">
    <source>
        <dbReference type="EMBL" id="EXJ92381.1"/>
    </source>
</evidence>
<evidence type="ECO:0000256" key="6">
    <source>
        <dbReference type="ARBA" id="ARBA00037968"/>
    </source>
</evidence>
<proteinExistence type="inferred from homology"/>
<feature type="transmembrane region" description="Helical" evidence="7">
    <location>
        <begin position="346"/>
        <end position="364"/>
    </location>
</feature>
<evidence type="ECO:0000256" key="2">
    <source>
        <dbReference type="ARBA" id="ARBA00022448"/>
    </source>
</evidence>
<keyword evidence="2" id="KW-0813">Transport</keyword>
<comment type="similarity">
    <text evidence="6">Belongs to the major facilitator superfamily. Allantoate permease family.</text>
</comment>
<keyword evidence="10" id="KW-1185">Reference proteome</keyword>
<dbReference type="InterPro" id="IPR011701">
    <property type="entry name" value="MFS"/>
</dbReference>
<feature type="transmembrane region" description="Helical" evidence="7">
    <location>
        <begin position="173"/>
        <end position="195"/>
    </location>
</feature>
<dbReference type="GO" id="GO:0022857">
    <property type="term" value="F:transmembrane transporter activity"/>
    <property type="evidence" value="ECO:0007669"/>
    <property type="project" value="InterPro"/>
</dbReference>
<evidence type="ECO:0000256" key="4">
    <source>
        <dbReference type="ARBA" id="ARBA00022989"/>
    </source>
</evidence>
<keyword evidence="3 7" id="KW-0812">Transmembrane</keyword>
<feature type="transmembrane region" description="Helical" evidence="7">
    <location>
        <begin position="139"/>
        <end position="161"/>
    </location>
</feature>
<dbReference type="Gene3D" id="1.20.1250.20">
    <property type="entry name" value="MFS general substrate transporter like domains"/>
    <property type="match status" value="2"/>
</dbReference>
<organism evidence="9 10">
    <name type="scientific">Capronia epimyces CBS 606.96</name>
    <dbReference type="NCBI Taxonomy" id="1182542"/>
    <lineage>
        <taxon>Eukaryota</taxon>
        <taxon>Fungi</taxon>
        <taxon>Dikarya</taxon>
        <taxon>Ascomycota</taxon>
        <taxon>Pezizomycotina</taxon>
        <taxon>Eurotiomycetes</taxon>
        <taxon>Chaetothyriomycetidae</taxon>
        <taxon>Chaetothyriales</taxon>
        <taxon>Herpotrichiellaceae</taxon>
        <taxon>Capronia</taxon>
    </lineage>
</organism>
<evidence type="ECO:0000256" key="3">
    <source>
        <dbReference type="ARBA" id="ARBA00022692"/>
    </source>
</evidence>
<gene>
    <name evidence="9" type="ORF">A1O3_00931</name>
</gene>
<feature type="transmembrane region" description="Helical" evidence="7">
    <location>
        <begin position="433"/>
        <end position="458"/>
    </location>
</feature>
<keyword evidence="5 7" id="KW-0472">Membrane</keyword>
<feature type="transmembrane region" description="Helical" evidence="7">
    <location>
        <begin position="207"/>
        <end position="229"/>
    </location>
</feature>
<dbReference type="GeneID" id="19165071"/>
<comment type="caution">
    <text evidence="9">The sequence shown here is derived from an EMBL/GenBank/DDBJ whole genome shotgun (WGS) entry which is preliminary data.</text>
</comment>
<dbReference type="AlphaFoldDB" id="W9YT19"/>
<dbReference type="PANTHER" id="PTHR43791">
    <property type="entry name" value="PERMEASE-RELATED"/>
    <property type="match status" value="1"/>
</dbReference>
<dbReference type="PROSITE" id="PS50850">
    <property type="entry name" value="MFS"/>
    <property type="match status" value="1"/>
</dbReference>
<accession>W9YT19</accession>
<evidence type="ECO:0000313" key="10">
    <source>
        <dbReference type="Proteomes" id="UP000019478"/>
    </source>
</evidence>
<dbReference type="Proteomes" id="UP000019478">
    <property type="component" value="Unassembled WGS sequence"/>
</dbReference>
<name>W9YT19_9EURO</name>
<feature type="domain" description="Major facilitator superfamily (MFS) profile" evidence="8">
    <location>
        <begin position="47"/>
        <end position="459"/>
    </location>
</feature>
<reference evidence="9" key="1">
    <citation type="submission" date="2013-03" db="EMBL/GenBank/DDBJ databases">
        <title>The Genome Sequence of Capronia epimyces CBS 606.96.</title>
        <authorList>
            <consortium name="The Broad Institute Genomics Platform"/>
            <person name="Cuomo C."/>
            <person name="de Hoog S."/>
            <person name="Gorbushina A."/>
            <person name="Walker B."/>
            <person name="Young S.K."/>
            <person name="Zeng Q."/>
            <person name="Gargeya S."/>
            <person name="Fitzgerald M."/>
            <person name="Haas B."/>
            <person name="Abouelleil A."/>
            <person name="Allen A.W."/>
            <person name="Alvarado L."/>
            <person name="Arachchi H.M."/>
            <person name="Berlin A.M."/>
            <person name="Chapman S.B."/>
            <person name="Gainer-Dewar J."/>
            <person name="Goldberg J."/>
            <person name="Griggs A."/>
            <person name="Gujja S."/>
            <person name="Hansen M."/>
            <person name="Howarth C."/>
            <person name="Imamovic A."/>
            <person name="Ireland A."/>
            <person name="Larimer J."/>
            <person name="McCowan C."/>
            <person name="Murphy C."/>
            <person name="Pearson M."/>
            <person name="Poon T.W."/>
            <person name="Priest M."/>
            <person name="Roberts A."/>
            <person name="Saif S."/>
            <person name="Shea T."/>
            <person name="Sisk P."/>
            <person name="Sykes S."/>
            <person name="Wortman J."/>
            <person name="Nusbaum C."/>
            <person name="Birren B."/>
        </authorList>
    </citation>
    <scope>NUCLEOTIDE SEQUENCE [LARGE SCALE GENOMIC DNA]</scope>
    <source>
        <strain evidence="9">CBS 606.96</strain>
    </source>
</reference>
<feature type="transmembrane region" description="Helical" evidence="7">
    <location>
        <begin position="113"/>
        <end position="133"/>
    </location>
</feature>
<keyword evidence="4 7" id="KW-1133">Transmembrane helix</keyword>
<dbReference type="eggNOG" id="KOG2533">
    <property type="taxonomic scope" value="Eukaryota"/>
</dbReference>
<feature type="transmembrane region" description="Helical" evidence="7">
    <location>
        <begin position="402"/>
        <end position="427"/>
    </location>
</feature>
<dbReference type="FunFam" id="1.20.1250.20:FF:000065">
    <property type="entry name" value="Putative MFS pantothenate transporter"/>
    <property type="match status" value="1"/>
</dbReference>
<feature type="transmembrane region" description="Helical" evidence="7">
    <location>
        <begin position="276"/>
        <end position="295"/>
    </location>
</feature>
<evidence type="ECO:0000256" key="5">
    <source>
        <dbReference type="ARBA" id="ARBA00023136"/>
    </source>
</evidence>
<dbReference type="PANTHER" id="PTHR43791:SF39">
    <property type="entry name" value="TRANSPORTER LIZ1_SEO1, PUTATIVE (AFU_ORTHOLOGUE AFUA_3G00980)-RELATED"/>
    <property type="match status" value="1"/>
</dbReference>
<evidence type="ECO:0000256" key="7">
    <source>
        <dbReference type="SAM" id="Phobius"/>
    </source>
</evidence>
<evidence type="ECO:0000259" key="8">
    <source>
        <dbReference type="PROSITE" id="PS50850"/>
    </source>
</evidence>
<dbReference type="GO" id="GO:0016020">
    <property type="term" value="C:membrane"/>
    <property type="evidence" value="ECO:0007669"/>
    <property type="project" value="UniProtKB-SubCell"/>
</dbReference>
<dbReference type="Pfam" id="PF07690">
    <property type="entry name" value="MFS_1"/>
    <property type="match status" value="1"/>
</dbReference>
<feature type="transmembrane region" description="Helical" evidence="7">
    <location>
        <begin position="370"/>
        <end position="390"/>
    </location>
</feature>
<dbReference type="OrthoDB" id="3639251at2759"/>
<dbReference type="EMBL" id="AMGY01000001">
    <property type="protein sequence ID" value="EXJ92381.1"/>
    <property type="molecule type" value="Genomic_DNA"/>
</dbReference>
<protein>
    <recommendedName>
        <fullName evidence="8">Major facilitator superfamily (MFS) profile domain-containing protein</fullName>
    </recommendedName>
</protein>
<sequence>MTVTVIPTSVEVEAEAQTRWQKIQQVVWDGPRSQEERKLVQRLDLHVMSWATFGYFIRLLDSGNVTNAYVSGMKEDLGFHGDQYNLLATFFTCGYLVGQIPSQLLLTRLRPSWYLPTAELLWTVVTFCFAAVQKVEHVFALRFLVGMFEAPFAVGVLTVMGSWYTPRELAKRIAIFYSASYAASMFSGYLQAAIYKNMHGHLGLEGWRWLYIFCGIISLPGAFWGLYAIPDNPYTTNARWLKPHHRAAFRARAEAIDRRKPVRLSWAKIKKILTNWPIYILTLALIFHCIVTQPLNYFSVWLKSLDRFSVYQVNLFPTAAQALGLVTTLAYSWISDSLGGKRWQLLIPPAICNFVGMVIVASYPNYGATFFGYMINAASWGYWPVLYAWANEFCHKDAEERAIVIGVAQTFGQAFIAWVPILILNVGKYAPRFHLGFCVMSGLSVMEFAMIFVLRYFVQRERKLELELERELAASPEKQRQDTDEANLDVHGPVLVEEPLNLKSGDGVLAGDRVATLLTREKGL</sequence>
<dbReference type="RefSeq" id="XP_007729271.1">
    <property type="nucleotide sequence ID" value="XM_007731081.1"/>
</dbReference>
<dbReference type="HOGENOM" id="CLU_001265_4_2_1"/>
<evidence type="ECO:0000256" key="1">
    <source>
        <dbReference type="ARBA" id="ARBA00004141"/>
    </source>
</evidence>
<dbReference type="SUPFAM" id="SSF103473">
    <property type="entry name" value="MFS general substrate transporter"/>
    <property type="match status" value="1"/>
</dbReference>
<dbReference type="InterPro" id="IPR036259">
    <property type="entry name" value="MFS_trans_sf"/>
</dbReference>